<dbReference type="EMBL" id="MN079238">
    <property type="protein sequence ID" value="QEA07380.1"/>
    <property type="molecule type" value="Genomic_DNA"/>
</dbReference>
<dbReference type="Gene3D" id="2.60.120.10">
    <property type="entry name" value="Jelly Rolls"/>
    <property type="match status" value="1"/>
</dbReference>
<dbReference type="SUPFAM" id="SSF51182">
    <property type="entry name" value="RmlC-like cupins"/>
    <property type="match status" value="1"/>
</dbReference>
<sequence length="195" mass="21610">MDTQAKREARVNETLARVRALLPGEVREREPLGRALDALIGLARERALWGEAEFPAPSADERQARYLLSEDPDRRYALYLNVMHPGKRIPPHDHTTWACVAAVEGVEHNTLYRRLDDGSVEGRARLAVSEEVEVAPGSGVALLADDIHSVRIPPGGVIRHLHLYGRALETLTGRTRFDPEAGTCAPMDIGVQTRR</sequence>
<protein>
    <recommendedName>
        <fullName evidence="2">3-mercaptopropionate dioxygenase</fullName>
    </recommendedName>
</protein>
<accession>A0A5B8RET1</accession>
<evidence type="ECO:0008006" key="2">
    <source>
        <dbReference type="Google" id="ProtNLM"/>
    </source>
</evidence>
<name>A0A5B8RET1_9ZZZZ</name>
<reference evidence="1" key="1">
    <citation type="submission" date="2019-06" db="EMBL/GenBank/DDBJ databases">
        <authorList>
            <person name="Murdoch R.W."/>
            <person name="Fathepure B."/>
        </authorList>
    </citation>
    <scope>NUCLEOTIDE SEQUENCE</scope>
</reference>
<organism evidence="1">
    <name type="scientific">uncultured organism</name>
    <dbReference type="NCBI Taxonomy" id="155900"/>
    <lineage>
        <taxon>unclassified sequences</taxon>
        <taxon>environmental samples</taxon>
    </lineage>
</organism>
<dbReference type="AlphaFoldDB" id="A0A5B8RET1"/>
<gene>
    <name evidence="1" type="ORF">KBTEX_03730</name>
</gene>
<evidence type="ECO:0000313" key="1">
    <source>
        <dbReference type="EMBL" id="QEA07380.1"/>
    </source>
</evidence>
<proteinExistence type="predicted"/>
<dbReference type="CDD" id="cd10548">
    <property type="entry name" value="cupin_CDO"/>
    <property type="match status" value="1"/>
</dbReference>
<dbReference type="InterPro" id="IPR011051">
    <property type="entry name" value="RmlC_Cupin_sf"/>
</dbReference>
<dbReference type="InterPro" id="IPR014710">
    <property type="entry name" value="RmlC-like_jellyroll"/>
</dbReference>